<comment type="similarity">
    <text evidence="1 2">Belongs to the ArsC family.</text>
</comment>
<dbReference type="KEGG" id="spal:FM071_06475"/>
<keyword evidence="4" id="KW-1185">Reference proteome</keyword>
<reference evidence="3 4" key="1">
    <citation type="submission" date="2019-07" db="EMBL/GenBank/DDBJ databases">
        <title>Sulfurimonas paralvinellae sp. nov., a novel mesophilic, hydrogen- and sulfur-oxidizing chemolithoautotroph within the Epsilonproteo- bacteria isolated from a deep-sea hydrothermal vent polychaete nest, reclassification of Thiomicrospira denitrificans as Sulfurimonas denitrificans comb. nov. and emended description of the genus Sulfurimonas.</title>
        <authorList>
            <person name="Wang S."/>
            <person name="Jiang L."/>
            <person name="Shao Z."/>
        </authorList>
    </citation>
    <scope>NUCLEOTIDE SEQUENCE [LARGE SCALE GENOMIC DNA]</scope>
    <source>
        <strain evidence="3 4">GO25</strain>
    </source>
</reference>
<dbReference type="PROSITE" id="PS51353">
    <property type="entry name" value="ARSC"/>
    <property type="match status" value="1"/>
</dbReference>
<dbReference type="PANTHER" id="PTHR30041:SF8">
    <property type="entry name" value="PROTEIN YFFB"/>
    <property type="match status" value="1"/>
</dbReference>
<gene>
    <name evidence="3" type="ORF">FM071_06475</name>
</gene>
<evidence type="ECO:0000313" key="3">
    <source>
        <dbReference type="EMBL" id="QOP45954.1"/>
    </source>
</evidence>
<dbReference type="InterPro" id="IPR006660">
    <property type="entry name" value="Arsenate_reductase-like"/>
</dbReference>
<accession>A0A7M1B8C3</accession>
<dbReference type="EMBL" id="CP041406">
    <property type="protein sequence ID" value="QOP45954.1"/>
    <property type="molecule type" value="Genomic_DNA"/>
</dbReference>
<dbReference type="Gene3D" id="3.40.30.10">
    <property type="entry name" value="Glutaredoxin"/>
    <property type="match status" value="1"/>
</dbReference>
<proteinExistence type="inferred from homology"/>
<dbReference type="AlphaFoldDB" id="A0A7M1B8C3"/>
<organism evidence="3 4">
    <name type="scientific">Sulfurimonas paralvinellae</name>
    <dbReference type="NCBI Taxonomy" id="317658"/>
    <lineage>
        <taxon>Bacteria</taxon>
        <taxon>Pseudomonadati</taxon>
        <taxon>Campylobacterota</taxon>
        <taxon>Epsilonproteobacteria</taxon>
        <taxon>Campylobacterales</taxon>
        <taxon>Sulfurimonadaceae</taxon>
        <taxon>Sulfurimonas</taxon>
    </lineage>
</organism>
<sequence>MIKVYGIKNCDSVKKALSFFKKHNIAYELYDFKTQELPCSKITQWLQKTNIDKLFNARSTTYRNLKLKEMNLSDEEKAEWLCRENLLIKRPVIEFDDKVIVGYNEQEYIEKFNI</sequence>
<dbReference type="InterPro" id="IPR036249">
    <property type="entry name" value="Thioredoxin-like_sf"/>
</dbReference>
<dbReference type="PANTHER" id="PTHR30041">
    <property type="entry name" value="ARSENATE REDUCTASE"/>
    <property type="match status" value="1"/>
</dbReference>
<name>A0A7M1B8C3_9BACT</name>
<dbReference type="Proteomes" id="UP000593580">
    <property type="component" value="Chromosome"/>
</dbReference>
<dbReference type="NCBIfam" id="TIGR01617">
    <property type="entry name" value="arsC_related"/>
    <property type="match status" value="1"/>
</dbReference>
<evidence type="ECO:0000313" key="4">
    <source>
        <dbReference type="Proteomes" id="UP000593580"/>
    </source>
</evidence>
<evidence type="ECO:0000256" key="1">
    <source>
        <dbReference type="ARBA" id="ARBA00007198"/>
    </source>
</evidence>
<dbReference type="SUPFAM" id="SSF52833">
    <property type="entry name" value="Thioredoxin-like"/>
    <property type="match status" value="1"/>
</dbReference>
<protein>
    <submittedName>
        <fullName evidence="3">Spx/MgsR family RNA polymerase-binding regulatory protein</fullName>
    </submittedName>
</protein>
<dbReference type="InterPro" id="IPR006504">
    <property type="entry name" value="Tscrpt_reg_Spx/MgsR"/>
</dbReference>
<evidence type="ECO:0000256" key="2">
    <source>
        <dbReference type="PROSITE-ProRule" id="PRU01282"/>
    </source>
</evidence>
<dbReference type="RefSeq" id="WP_193109990.1">
    <property type="nucleotide sequence ID" value="NZ_CP041406.1"/>
</dbReference>
<dbReference type="Pfam" id="PF03960">
    <property type="entry name" value="ArsC"/>
    <property type="match status" value="1"/>
</dbReference>